<evidence type="ECO:0000256" key="1">
    <source>
        <dbReference type="SAM" id="MobiDB-lite"/>
    </source>
</evidence>
<sequence>MASGVFSCRGPGCFNTVGYLMDILSHEDICSKYQLFLLSPEAAPAGAPAVAHVKDDNDDDAEGDDAEGDDVEGDDEEDDTIGIETSAMYGYSKIRFIKKVREEAIVKYGGRSDCDCGGWIPKCSACGEWDKYMYCDDHVVLCCEDACKKQFGYLNVSANSEEKPCYSDACACD</sequence>
<feature type="region of interest" description="Disordered" evidence="1">
    <location>
        <begin position="48"/>
        <end position="78"/>
    </location>
</feature>
<feature type="compositionally biased region" description="Acidic residues" evidence="1">
    <location>
        <begin position="56"/>
        <end position="78"/>
    </location>
</feature>
<gene>
    <name evidence="2" type="ORF">Hyperionvirus6_97</name>
</gene>
<reference evidence="2" key="1">
    <citation type="submission" date="2018-10" db="EMBL/GenBank/DDBJ databases">
        <title>Hidden diversity of soil giant viruses.</title>
        <authorList>
            <person name="Schulz F."/>
            <person name="Alteio L."/>
            <person name="Goudeau D."/>
            <person name="Ryan E.M."/>
            <person name="Malmstrom R.R."/>
            <person name="Blanchard J."/>
            <person name="Woyke T."/>
        </authorList>
    </citation>
    <scope>NUCLEOTIDE SEQUENCE</scope>
    <source>
        <strain evidence="2">HYV1</strain>
    </source>
</reference>
<dbReference type="EMBL" id="MK072388">
    <property type="protein sequence ID" value="AYV83416.1"/>
    <property type="molecule type" value="Genomic_DNA"/>
</dbReference>
<name>A0A3G5A819_9VIRU</name>
<evidence type="ECO:0000313" key="2">
    <source>
        <dbReference type="EMBL" id="AYV83416.1"/>
    </source>
</evidence>
<accession>A0A3G5A819</accession>
<protein>
    <submittedName>
        <fullName evidence="2">Uncharacterized protein</fullName>
    </submittedName>
</protein>
<organism evidence="2">
    <name type="scientific">Hyperionvirus sp</name>
    <dbReference type="NCBI Taxonomy" id="2487770"/>
    <lineage>
        <taxon>Viruses</taxon>
        <taxon>Varidnaviria</taxon>
        <taxon>Bamfordvirae</taxon>
        <taxon>Nucleocytoviricota</taxon>
        <taxon>Megaviricetes</taxon>
        <taxon>Imitervirales</taxon>
        <taxon>Mimiviridae</taxon>
        <taxon>Klosneuvirinae</taxon>
    </lineage>
</organism>
<proteinExistence type="predicted"/>